<comment type="subcellular location">
    <subcellularLocation>
        <location evidence="1">Cell membrane</location>
        <topology evidence="1">Peripheral membrane protein</topology>
    </subcellularLocation>
</comment>
<evidence type="ECO:0000313" key="11">
    <source>
        <dbReference type="EMBL" id="AVD72311.1"/>
    </source>
</evidence>
<evidence type="ECO:0000256" key="6">
    <source>
        <dbReference type="ARBA" id="ARBA00022741"/>
    </source>
</evidence>
<keyword evidence="4" id="KW-0762">Sugar transport</keyword>
<gene>
    <name evidence="11" type="ORF">CAY53_08995</name>
</gene>
<keyword evidence="7 11" id="KW-0067">ATP-binding</keyword>
<evidence type="ECO:0000256" key="3">
    <source>
        <dbReference type="ARBA" id="ARBA00022475"/>
    </source>
</evidence>
<evidence type="ECO:0000256" key="8">
    <source>
        <dbReference type="ARBA" id="ARBA00022967"/>
    </source>
</evidence>
<evidence type="ECO:0000259" key="10">
    <source>
        <dbReference type="PROSITE" id="PS50893"/>
    </source>
</evidence>
<dbReference type="CDD" id="cd03216">
    <property type="entry name" value="ABC_Carb_Monos_I"/>
    <property type="match status" value="1"/>
</dbReference>
<evidence type="ECO:0000256" key="5">
    <source>
        <dbReference type="ARBA" id="ARBA00022737"/>
    </source>
</evidence>
<accession>A0A2L1GRK4</accession>
<evidence type="ECO:0000256" key="1">
    <source>
        <dbReference type="ARBA" id="ARBA00004202"/>
    </source>
</evidence>
<keyword evidence="2" id="KW-0813">Transport</keyword>
<dbReference type="InterPro" id="IPR050107">
    <property type="entry name" value="ABC_carbohydrate_import_ATPase"/>
</dbReference>
<dbReference type="SUPFAM" id="SSF52540">
    <property type="entry name" value="P-loop containing nucleoside triphosphate hydrolases"/>
    <property type="match status" value="2"/>
</dbReference>
<feature type="domain" description="ABC transporter" evidence="10">
    <location>
        <begin position="7"/>
        <end position="242"/>
    </location>
</feature>
<keyword evidence="5" id="KW-0677">Repeat</keyword>
<dbReference type="SMART" id="SM00382">
    <property type="entry name" value="AAA"/>
    <property type="match status" value="2"/>
</dbReference>
<dbReference type="Proteomes" id="UP000239867">
    <property type="component" value="Chromosome"/>
</dbReference>
<dbReference type="PANTHER" id="PTHR43790">
    <property type="entry name" value="CARBOHYDRATE TRANSPORT ATP-BINDING PROTEIN MG119-RELATED"/>
    <property type="match status" value="1"/>
</dbReference>
<dbReference type="AlphaFoldDB" id="A0A2L1GRK4"/>
<organism evidence="11 12">
    <name type="scientific">Desulfobulbus oralis</name>
    <dbReference type="NCBI Taxonomy" id="1986146"/>
    <lineage>
        <taxon>Bacteria</taxon>
        <taxon>Pseudomonadati</taxon>
        <taxon>Thermodesulfobacteriota</taxon>
        <taxon>Desulfobulbia</taxon>
        <taxon>Desulfobulbales</taxon>
        <taxon>Desulfobulbaceae</taxon>
        <taxon>Desulfobulbus</taxon>
    </lineage>
</organism>
<dbReference type="InterPro" id="IPR027417">
    <property type="entry name" value="P-loop_NTPase"/>
</dbReference>
<keyword evidence="8" id="KW-1278">Translocase</keyword>
<dbReference type="Pfam" id="PF00005">
    <property type="entry name" value="ABC_tran"/>
    <property type="match status" value="2"/>
</dbReference>
<dbReference type="KEGG" id="deo:CAY53_08995"/>
<evidence type="ECO:0000256" key="2">
    <source>
        <dbReference type="ARBA" id="ARBA00022448"/>
    </source>
</evidence>
<feature type="domain" description="ABC transporter" evidence="10">
    <location>
        <begin position="255"/>
        <end position="497"/>
    </location>
</feature>
<dbReference type="OrthoDB" id="9809450at2"/>
<dbReference type="PANTHER" id="PTHR43790:SF3">
    <property type="entry name" value="D-ALLOSE IMPORT ATP-BINDING PROTEIN ALSA-RELATED"/>
    <property type="match status" value="1"/>
</dbReference>
<keyword evidence="6" id="KW-0547">Nucleotide-binding</keyword>
<dbReference type="GO" id="GO:0005886">
    <property type="term" value="C:plasma membrane"/>
    <property type="evidence" value="ECO:0007669"/>
    <property type="project" value="UniProtKB-SubCell"/>
</dbReference>
<dbReference type="RefSeq" id="WP_104937518.1">
    <property type="nucleotide sequence ID" value="NZ_CP021255.1"/>
</dbReference>
<keyword evidence="3" id="KW-1003">Cell membrane</keyword>
<dbReference type="Gene3D" id="3.40.50.300">
    <property type="entry name" value="P-loop containing nucleotide triphosphate hydrolases"/>
    <property type="match status" value="2"/>
</dbReference>
<dbReference type="InterPro" id="IPR003439">
    <property type="entry name" value="ABC_transporter-like_ATP-bd"/>
</dbReference>
<evidence type="ECO:0000313" key="12">
    <source>
        <dbReference type="Proteomes" id="UP000239867"/>
    </source>
</evidence>
<dbReference type="CDD" id="cd03215">
    <property type="entry name" value="ABC_Carb_Monos_II"/>
    <property type="match status" value="1"/>
</dbReference>
<keyword evidence="12" id="KW-1185">Reference proteome</keyword>
<dbReference type="InterPro" id="IPR003593">
    <property type="entry name" value="AAA+_ATPase"/>
</dbReference>
<dbReference type="GO" id="GO:0016887">
    <property type="term" value="F:ATP hydrolysis activity"/>
    <property type="evidence" value="ECO:0007669"/>
    <property type="project" value="InterPro"/>
</dbReference>
<name>A0A2L1GRK4_9BACT</name>
<dbReference type="FunFam" id="3.40.50.300:FF:000127">
    <property type="entry name" value="Ribose import ATP-binding protein RbsA"/>
    <property type="match status" value="1"/>
</dbReference>
<protein>
    <submittedName>
        <fullName evidence="11">D-xylose ABC transporter ATP-binding protein</fullName>
    </submittedName>
</protein>
<dbReference type="PROSITE" id="PS00211">
    <property type="entry name" value="ABC_TRANSPORTER_1"/>
    <property type="match status" value="1"/>
</dbReference>
<keyword evidence="9" id="KW-0472">Membrane</keyword>
<dbReference type="PROSITE" id="PS50893">
    <property type="entry name" value="ABC_TRANSPORTER_2"/>
    <property type="match status" value="2"/>
</dbReference>
<evidence type="ECO:0000256" key="4">
    <source>
        <dbReference type="ARBA" id="ARBA00022597"/>
    </source>
</evidence>
<dbReference type="EMBL" id="CP021255">
    <property type="protein sequence ID" value="AVD72311.1"/>
    <property type="molecule type" value="Genomic_DNA"/>
</dbReference>
<proteinExistence type="predicted"/>
<evidence type="ECO:0000256" key="7">
    <source>
        <dbReference type="ARBA" id="ARBA00022840"/>
    </source>
</evidence>
<reference evidence="11 12" key="1">
    <citation type="journal article" date="2018" name="MBio">
        <title>Insights into the evolution of host association through the isolation and characterization of a novel human periodontal pathobiont, Desulfobulbus oralis.</title>
        <authorList>
            <person name="Cross K.L."/>
            <person name="Chirania P."/>
            <person name="Xiong W."/>
            <person name="Beall C.J."/>
            <person name="Elkins J.G."/>
            <person name="Giannone R.J."/>
            <person name="Griffen A.L."/>
            <person name="Guss A.M."/>
            <person name="Hettich R.L."/>
            <person name="Joshi S.S."/>
            <person name="Mokrzan E.M."/>
            <person name="Martin R.K."/>
            <person name="Zhulin I.B."/>
            <person name="Leys E.J."/>
            <person name="Podar M."/>
        </authorList>
    </citation>
    <scope>NUCLEOTIDE SEQUENCE [LARGE SCALE GENOMIC DNA]</scope>
    <source>
        <strain evidence="11 12">ORNL</strain>
    </source>
</reference>
<dbReference type="GO" id="GO:0005524">
    <property type="term" value="F:ATP binding"/>
    <property type="evidence" value="ECO:0007669"/>
    <property type="project" value="UniProtKB-KW"/>
</dbReference>
<evidence type="ECO:0000256" key="9">
    <source>
        <dbReference type="ARBA" id="ARBA00023136"/>
    </source>
</evidence>
<dbReference type="InterPro" id="IPR017871">
    <property type="entry name" value="ABC_transporter-like_CS"/>
</dbReference>
<sequence>MDESIMLQMEHIDKRFPGVHALNDCEFSLRKGEVHALIGENGAGKSTLVKIMTGIYTEYDGDYYFDGKKVHFNSIKDAQAAGVFVVHQELNIMNELTVAQNLFIGRESKGFFCSDRTINRKTEALIREFDIGVRPTDKLSTLTIGKAQMVEIARAMSFDSTKVLILDEPTAALSQGEVEELFKKIQQLKDKGVSIVFISHRLGEIMRIADRVTVMRDGAYIDTLDIGACTVDDIIRLMVGREIIEQPKQKSNVDAQAPVILEAQGLRATGVHDVSFQLKKGEILGFAGLVGAGRTEVMRLLCGADRCRAGTIRIKGRDCTMKHPHDGVEHGVGYLSEDRKRYGLVLGLSVNTNTMLASYDKVSDHGLIRGRDCERHTNEYVRALRIKTPSIQQMVKNLSGGNQQKVVVGKWLFRDVDILIFDEPTRGIDVGARAEIYQLMDELVQEGKAIIMVSSDLTEILKMSDRIIVMCEGRITADLDIQDADQERIMMFATKRKEEVPQ</sequence>